<keyword evidence="3" id="KW-1185">Reference proteome</keyword>
<evidence type="ECO:0000256" key="1">
    <source>
        <dbReference type="SAM" id="MobiDB-lite"/>
    </source>
</evidence>
<name>A0ABD0KJX0_9CAEN</name>
<evidence type="ECO:0000313" key="2">
    <source>
        <dbReference type="EMBL" id="KAK7487508.1"/>
    </source>
</evidence>
<comment type="caution">
    <text evidence="2">The sequence shown here is derived from an EMBL/GenBank/DDBJ whole genome shotgun (WGS) entry which is preliminary data.</text>
</comment>
<dbReference type="AlphaFoldDB" id="A0ABD0KJX0"/>
<dbReference type="Proteomes" id="UP001519460">
    <property type="component" value="Unassembled WGS sequence"/>
</dbReference>
<proteinExistence type="predicted"/>
<organism evidence="2 3">
    <name type="scientific">Batillaria attramentaria</name>
    <dbReference type="NCBI Taxonomy" id="370345"/>
    <lineage>
        <taxon>Eukaryota</taxon>
        <taxon>Metazoa</taxon>
        <taxon>Spiralia</taxon>
        <taxon>Lophotrochozoa</taxon>
        <taxon>Mollusca</taxon>
        <taxon>Gastropoda</taxon>
        <taxon>Caenogastropoda</taxon>
        <taxon>Sorbeoconcha</taxon>
        <taxon>Cerithioidea</taxon>
        <taxon>Batillariidae</taxon>
        <taxon>Batillaria</taxon>
    </lineage>
</organism>
<dbReference type="EMBL" id="JACVVK020000163">
    <property type="protein sequence ID" value="KAK7487508.1"/>
    <property type="molecule type" value="Genomic_DNA"/>
</dbReference>
<feature type="region of interest" description="Disordered" evidence="1">
    <location>
        <begin position="21"/>
        <end position="41"/>
    </location>
</feature>
<protein>
    <submittedName>
        <fullName evidence="2">Uncharacterized protein</fullName>
    </submittedName>
</protein>
<gene>
    <name evidence="2" type="ORF">BaRGS_00021210</name>
</gene>
<reference evidence="2 3" key="1">
    <citation type="journal article" date="2023" name="Sci. Data">
        <title>Genome assembly of the Korean intertidal mud-creeper Batillaria attramentaria.</title>
        <authorList>
            <person name="Patra A.K."/>
            <person name="Ho P.T."/>
            <person name="Jun S."/>
            <person name="Lee S.J."/>
            <person name="Kim Y."/>
            <person name="Won Y.J."/>
        </authorList>
    </citation>
    <scope>NUCLEOTIDE SEQUENCE [LARGE SCALE GENOMIC DNA]</scope>
    <source>
        <strain evidence="2">Wonlab-2016</strain>
    </source>
</reference>
<evidence type="ECO:0000313" key="3">
    <source>
        <dbReference type="Proteomes" id="UP001519460"/>
    </source>
</evidence>
<sequence>MTRVCLPSIIEDKHKVIRYRTGNHSSQKNQPDTNDATVLPVNTTKPEEVTACLPSADKHRALVPTFRG</sequence>
<accession>A0ABD0KJX0</accession>
<feature type="compositionally biased region" description="Polar residues" evidence="1">
    <location>
        <begin position="22"/>
        <end position="41"/>
    </location>
</feature>